<accession>A0A380TA10</accession>
<gene>
    <name evidence="2" type="ORF">DF3PB_110019</name>
    <name evidence="3" type="ORF">DF3PB_460008</name>
</gene>
<proteinExistence type="predicted"/>
<dbReference type="EMBL" id="UIDG01000401">
    <property type="protein sequence ID" value="SUS07548.1"/>
    <property type="molecule type" value="Genomic_DNA"/>
</dbReference>
<name>A0A380TA10_9ZZZZ</name>
<sequence>MACATLLTLTPDARSRSLLRAQGAAADAQGGEARTARKRLLTGPRAHDRWRWGRRKGRPP</sequence>
<reference evidence="2" key="1">
    <citation type="submission" date="2018-07" db="EMBL/GenBank/DDBJ databases">
        <authorList>
            <person name="Quirk P.G."/>
            <person name="Krulwich T.A."/>
        </authorList>
    </citation>
    <scope>NUCLEOTIDE SEQUENCE</scope>
</reference>
<protein>
    <submittedName>
        <fullName evidence="2">Uncharacterized protein</fullName>
    </submittedName>
</protein>
<organism evidence="2">
    <name type="scientific">metagenome</name>
    <dbReference type="NCBI Taxonomy" id="256318"/>
    <lineage>
        <taxon>unclassified sequences</taxon>
        <taxon>metagenomes</taxon>
    </lineage>
</organism>
<feature type="compositionally biased region" description="Low complexity" evidence="1">
    <location>
        <begin position="20"/>
        <end position="33"/>
    </location>
</feature>
<evidence type="ECO:0000313" key="2">
    <source>
        <dbReference type="EMBL" id="SUS03718.1"/>
    </source>
</evidence>
<evidence type="ECO:0000256" key="1">
    <source>
        <dbReference type="SAM" id="MobiDB-lite"/>
    </source>
</evidence>
<evidence type="ECO:0000313" key="3">
    <source>
        <dbReference type="EMBL" id="SUS07548.1"/>
    </source>
</evidence>
<feature type="region of interest" description="Disordered" evidence="1">
    <location>
        <begin position="20"/>
        <end position="60"/>
    </location>
</feature>
<dbReference type="AlphaFoldDB" id="A0A380TA10"/>
<dbReference type="EMBL" id="UIDG01000013">
    <property type="protein sequence ID" value="SUS03718.1"/>
    <property type="molecule type" value="Genomic_DNA"/>
</dbReference>